<dbReference type="AlphaFoldDB" id="A0A0P1AZZ8"/>
<dbReference type="RefSeq" id="XP_024583834.1">
    <property type="nucleotide sequence ID" value="XM_024718435.1"/>
</dbReference>
<sequence>MNSWQRMSSLGQVAHLPHDHTGFEDATTLEQSLASPEFYLAIFCRPHGLT</sequence>
<dbReference type="Proteomes" id="UP000054928">
    <property type="component" value="Unassembled WGS sequence"/>
</dbReference>
<organism evidence="1 2">
    <name type="scientific">Plasmopara halstedii</name>
    <name type="common">Downy mildew of sunflower</name>
    <dbReference type="NCBI Taxonomy" id="4781"/>
    <lineage>
        <taxon>Eukaryota</taxon>
        <taxon>Sar</taxon>
        <taxon>Stramenopiles</taxon>
        <taxon>Oomycota</taxon>
        <taxon>Peronosporomycetes</taxon>
        <taxon>Peronosporales</taxon>
        <taxon>Peronosporaceae</taxon>
        <taxon>Plasmopara</taxon>
    </lineage>
</organism>
<keyword evidence="2" id="KW-1185">Reference proteome</keyword>
<dbReference type="GeneID" id="36399393"/>
<evidence type="ECO:0000313" key="1">
    <source>
        <dbReference type="EMBL" id="CEG47465.1"/>
    </source>
</evidence>
<proteinExistence type="predicted"/>
<protein>
    <submittedName>
        <fullName evidence="1">Uncharacterized protein</fullName>
    </submittedName>
</protein>
<reference evidence="2" key="1">
    <citation type="submission" date="2014-09" db="EMBL/GenBank/DDBJ databases">
        <authorList>
            <person name="Sharma Rahul"/>
            <person name="Thines Marco"/>
        </authorList>
    </citation>
    <scope>NUCLEOTIDE SEQUENCE [LARGE SCALE GENOMIC DNA]</scope>
</reference>
<name>A0A0P1AZZ8_PLAHL</name>
<dbReference type="EMBL" id="CCYD01002580">
    <property type="protein sequence ID" value="CEG47465.1"/>
    <property type="molecule type" value="Genomic_DNA"/>
</dbReference>
<accession>A0A0P1AZZ8</accession>
<evidence type="ECO:0000313" key="2">
    <source>
        <dbReference type="Proteomes" id="UP000054928"/>
    </source>
</evidence>